<organism evidence="1 2">
    <name type="scientific">Penicillium salamii</name>
    <dbReference type="NCBI Taxonomy" id="1612424"/>
    <lineage>
        <taxon>Eukaryota</taxon>
        <taxon>Fungi</taxon>
        <taxon>Dikarya</taxon>
        <taxon>Ascomycota</taxon>
        <taxon>Pezizomycotina</taxon>
        <taxon>Eurotiomycetes</taxon>
        <taxon>Eurotiomycetidae</taxon>
        <taxon>Eurotiales</taxon>
        <taxon>Aspergillaceae</taxon>
        <taxon>Penicillium</taxon>
    </lineage>
</organism>
<keyword evidence="2" id="KW-1185">Reference proteome</keyword>
<dbReference type="Proteomes" id="UP001152649">
    <property type="component" value="Unassembled WGS sequence"/>
</dbReference>
<dbReference type="EMBL" id="CAJVPG010000099">
    <property type="protein sequence ID" value="CAG8328477.1"/>
    <property type="molecule type" value="Genomic_DNA"/>
</dbReference>
<dbReference type="Gene3D" id="2.40.128.320">
    <property type="entry name" value="Protein HRI1, N-terminal domain"/>
    <property type="match status" value="1"/>
</dbReference>
<proteinExistence type="predicted"/>
<evidence type="ECO:0000313" key="1">
    <source>
        <dbReference type="EMBL" id="CAG8328477.1"/>
    </source>
</evidence>
<dbReference type="Pfam" id="PF16815">
    <property type="entry name" value="HRI1"/>
    <property type="match status" value="1"/>
</dbReference>
<evidence type="ECO:0000313" key="2">
    <source>
        <dbReference type="Proteomes" id="UP001152649"/>
    </source>
</evidence>
<gene>
    <name evidence="1" type="ORF">PSALAMII_LOCUS2541</name>
</gene>
<reference evidence="1" key="1">
    <citation type="submission" date="2021-07" db="EMBL/GenBank/DDBJ databases">
        <authorList>
            <person name="Branca A.L. A."/>
        </authorList>
    </citation>
    <scope>NUCLEOTIDE SEQUENCE</scope>
</reference>
<comment type="caution">
    <text evidence="1">The sequence shown here is derived from an EMBL/GenBank/DDBJ whole genome shotgun (WGS) entry which is preliminary data.</text>
</comment>
<accession>A0A9W4IR89</accession>
<name>A0A9W4IR89_9EURO</name>
<evidence type="ECO:0008006" key="3">
    <source>
        <dbReference type="Google" id="ProtNLM"/>
    </source>
</evidence>
<dbReference type="InterPro" id="IPR031818">
    <property type="entry name" value="Hri1"/>
</dbReference>
<sequence>MSATGAQLGSTCGFSTRLSLRWVPEVPEETTDTIVLSVGEYFVDLRMDKKSGEIDWAMAGTRIEENPGQIPLKVLFTRELDSLNEIGIVDVANFSPQADGTDLEEGEMPRADLPGAPMTAFEEVWQELPFREGPEGAKKGISWILESDDAPLALGEQEGQVTVTKLFLGRIWGTYLAFQQTQTHSNEKNEDGTWSVKRSGAEVSARREEWTSGWEQKYLVGPDAGAVPSMKAGFENEGKGAWRIPGEKVVIQGKSYVVRAFEAIE</sequence>
<dbReference type="InterPro" id="IPR043047">
    <property type="entry name" value="Hri1_N_sf"/>
</dbReference>
<dbReference type="AlphaFoldDB" id="A0A9W4IR89"/>
<dbReference type="OrthoDB" id="4045395at2759"/>
<protein>
    <recommendedName>
        <fullName evidence="3">Protein HRI1</fullName>
    </recommendedName>
</protein>